<name>A0A830BV92_9LAMI</name>
<evidence type="ECO:0000256" key="3">
    <source>
        <dbReference type="ARBA" id="ARBA00023002"/>
    </source>
</evidence>
<dbReference type="PANTHER" id="PTHR47947:SF57">
    <property type="entry name" value="CYTOCHROME P450 81F3-LIKE"/>
    <property type="match status" value="1"/>
</dbReference>
<keyword evidence="2" id="KW-0479">Metal-binding</keyword>
<dbReference type="GO" id="GO:0016705">
    <property type="term" value="F:oxidoreductase activity, acting on paired donors, with incorporation or reduction of molecular oxygen"/>
    <property type="evidence" value="ECO:0007669"/>
    <property type="project" value="InterPro"/>
</dbReference>
<feature type="non-terminal residue" evidence="6">
    <location>
        <position position="1"/>
    </location>
</feature>
<evidence type="ECO:0000256" key="1">
    <source>
        <dbReference type="ARBA" id="ARBA00022617"/>
    </source>
</evidence>
<dbReference type="PANTHER" id="PTHR47947">
    <property type="entry name" value="CYTOCHROME P450 82C3-RELATED"/>
    <property type="match status" value="1"/>
</dbReference>
<evidence type="ECO:0000313" key="7">
    <source>
        <dbReference type="Proteomes" id="UP000653305"/>
    </source>
</evidence>
<evidence type="ECO:0000256" key="4">
    <source>
        <dbReference type="ARBA" id="ARBA00023004"/>
    </source>
</evidence>
<dbReference type="GO" id="GO:0005506">
    <property type="term" value="F:iron ion binding"/>
    <property type="evidence" value="ECO:0007669"/>
    <property type="project" value="InterPro"/>
</dbReference>
<keyword evidence="3" id="KW-0560">Oxidoreductase</keyword>
<dbReference type="AlphaFoldDB" id="A0A830BV92"/>
<sequence>PPSPSPAIPVIGHLHLLKQSLHRTFNLFSQIHELIFSLHLGVRRVAVVSSPDLVEECFTAANDIVLSNRPRVLVDEYIGYDHTTMTGGPTAASGTNSAAWGRRRCSLPPV</sequence>
<dbReference type="InterPro" id="IPR036396">
    <property type="entry name" value="Cyt_P450_sf"/>
</dbReference>
<organism evidence="6 7">
    <name type="scientific">Phtheirospermum japonicum</name>
    <dbReference type="NCBI Taxonomy" id="374723"/>
    <lineage>
        <taxon>Eukaryota</taxon>
        <taxon>Viridiplantae</taxon>
        <taxon>Streptophyta</taxon>
        <taxon>Embryophyta</taxon>
        <taxon>Tracheophyta</taxon>
        <taxon>Spermatophyta</taxon>
        <taxon>Magnoliopsida</taxon>
        <taxon>eudicotyledons</taxon>
        <taxon>Gunneridae</taxon>
        <taxon>Pentapetalae</taxon>
        <taxon>asterids</taxon>
        <taxon>lamiids</taxon>
        <taxon>Lamiales</taxon>
        <taxon>Orobanchaceae</taxon>
        <taxon>Orobanchaceae incertae sedis</taxon>
        <taxon>Phtheirospermum</taxon>
    </lineage>
</organism>
<dbReference type="GO" id="GO:0004497">
    <property type="term" value="F:monooxygenase activity"/>
    <property type="evidence" value="ECO:0007669"/>
    <property type="project" value="UniProtKB-KW"/>
</dbReference>
<evidence type="ECO:0000256" key="2">
    <source>
        <dbReference type="ARBA" id="ARBA00022723"/>
    </source>
</evidence>
<keyword evidence="1" id="KW-0349">Heme</keyword>
<keyword evidence="5" id="KW-0503">Monooxygenase</keyword>
<keyword evidence="4" id="KW-0408">Iron</keyword>
<reference evidence="6" key="1">
    <citation type="submission" date="2020-07" db="EMBL/GenBank/DDBJ databases">
        <title>Ethylene signaling mediates host invasion by parasitic plants.</title>
        <authorList>
            <person name="Yoshida S."/>
        </authorList>
    </citation>
    <scope>NUCLEOTIDE SEQUENCE</scope>
    <source>
        <strain evidence="6">Okayama</strain>
    </source>
</reference>
<evidence type="ECO:0000313" key="6">
    <source>
        <dbReference type="EMBL" id="GFP88304.1"/>
    </source>
</evidence>
<gene>
    <name evidence="6" type="ORF">PHJA_000974100</name>
</gene>
<dbReference type="SUPFAM" id="SSF48264">
    <property type="entry name" value="Cytochrome P450"/>
    <property type="match status" value="1"/>
</dbReference>
<dbReference type="EMBL" id="BMAC01000166">
    <property type="protein sequence ID" value="GFP88304.1"/>
    <property type="molecule type" value="Genomic_DNA"/>
</dbReference>
<dbReference type="InterPro" id="IPR050651">
    <property type="entry name" value="Plant_Cytochrome_P450_Monoox"/>
</dbReference>
<dbReference type="InterPro" id="IPR001128">
    <property type="entry name" value="Cyt_P450"/>
</dbReference>
<comment type="caution">
    <text evidence="6">The sequence shown here is derived from an EMBL/GenBank/DDBJ whole genome shotgun (WGS) entry which is preliminary data.</text>
</comment>
<dbReference type="Pfam" id="PF00067">
    <property type="entry name" value="p450"/>
    <property type="match status" value="1"/>
</dbReference>
<dbReference type="GO" id="GO:0020037">
    <property type="term" value="F:heme binding"/>
    <property type="evidence" value="ECO:0007669"/>
    <property type="project" value="InterPro"/>
</dbReference>
<accession>A0A830BV92</accession>
<proteinExistence type="predicted"/>
<protein>
    <submittedName>
        <fullName evidence="6">Cytochrome p450 81f1</fullName>
    </submittedName>
</protein>
<dbReference type="Gene3D" id="1.10.630.10">
    <property type="entry name" value="Cytochrome P450"/>
    <property type="match status" value="1"/>
</dbReference>
<keyword evidence="7" id="KW-1185">Reference proteome</keyword>
<evidence type="ECO:0000256" key="5">
    <source>
        <dbReference type="ARBA" id="ARBA00023033"/>
    </source>
</evidence>
<dbReference type="Proteomes" id="UP000653305">
    <property type="component" value="Unassembled WGS sequence"/>
</dbReference>
<dbReference type="OrthoDB" id="963958at2759"/>